<dbReference type="CDD" id="cd02247">
    <property type="entry name" value="cupin_pirin_C"/>
    <property type="match status" value="1"/>
</dbReference>
<name>T1B7W3_9ZZZZ</name>
<reference evidence="4" key="2">
    <citation type="journal article" date="2014" name="ISME J.">
        <title>Microbial stratification in low pH oxic and suboxic macroscopic growths along an acid mine drainage.</title>
        <authorList>
            <person name="Mendez-Garcia C."/>
            <person name="Mesa V."/>
            <person name="Sprenger R.R."/>
            <person name="Richter M."/>
            <person name="Diez M.S."/>
            <person name="Solano J."/>
            <person name="Bargiela R."/>
            <person name="Golyshina O.V."/>
            <person name="Manteca A."/>
            <person name="Ramos J.L."/>
            <person name="Gallego J.R."/>
            <person name="Llorente I."/>
            <person name="Martins Dos Santos V.A."/>
            <person name="Jensen O.N."/>
            <person name="Pelaez A.I."/>
            <person name="Sanchez J."/>
            <person name="Ferrer M."/>
        </authorList>
    </citation>
    <scope>NUCLEOTIDE SEQUENCE</scope>
</reference>
<feature type="domain" description="Pirin C-terminal" evidence="3">
    <location>
        <begin position="182"/>
        <end position="287"/>
    </location>
</feature>
<dbReference type="InterPro" id="IPR003829">
    <property type="entry name" value="Pirin_N_dom"/>
</dbReference>
<dbReference type="PANTHER" id="PTHR13903:SF8">
    <property type="entry name" value="PIRIN"/>
    <property type="match status" value="1"/>
</dbReference>
<gene>
    <name evidence="4" type="ORF">B1A_13494</name>
</gene>
<dbReference type="SUPFAM" id="SSF51182">
    <property type="entry name" value="RmlC-like cupins"/>
    <property type="match status" value="1"/>
</dbReference>
<evidence type="ECO:0000313" key="4">
    <source>
        <dbReference type="EMBL" id="EQD50310.1"/>
    </source>
</evidence>
<reference evidence="4" key="1">
    <citation type="submission" date="2013-08" db="EMBL/GenBank/DDBJ databases">
        <authorList>
            <person name="Mendez C."/>
            <person name="Richter M."/>
            <person name="Ferrer M."/>
            <person name="Sanchez J."/>
        </authorList>
    </citation>
    <scope>NUCLEOTIDE SEQUENCE</scope>
</reference>
<accession>T1B7W3</accession>
<comment type="similarity">
    <text evidence="1">Belongs to the pirin family.</text>
</comment>
<dbReference type="Pfam" id="PF05726">
    <property type="entry name" value="Pirin_C"/>
    <property type="match status" value="1"/>
</dbReference>
<comment type="caution">
    <text evidence="4">The sequence shown here is derived from an EMBL/GenBank/DDBJ whole genome shotgun (WGS) entry which is preliminary data.</text>
</comment>
<evidence type="ECO:0000256" key="1">
    <source>
        <dbReference type="ARBA" id="ARBA00008416"/>
    </source>
</evidence>
<proteinExistence type="inferred from homology"/>
<dbReference type="InterPro" id="IPR012093">
    <property type="entry name" value="Pirin"/>
</dbReference>
<dbReference type="Gene3D" id="2.60.120.10">
    <property type="entry name" value="Jelly Rolls"/>
    <property type="match status" value="2"/>
</dbReference>
<dbReference type="EMBL" id="AUZX01009868">
    <property type="protein sequence ID" value="EQD50310.1"/>
    <property type="molecule type" value="Genomic_DNA"/>
</dbReference>
<evidence type="ECO:0000259" key="2">
    <source>
        <dbReference type="Pfam" id="PF02678"/>
    </source>
</evidence>
<dbReference type="InterPro" id="IPR008778">
    <property type="entry name" value="Pirin_C_dom"/>
</dbReference>
<protein>
    <submittedName>
        <fullName evidence="4">Pirin family protein</fullName>
    </submittedName>
</protein>
<evidence type="ECO:0000259" key="3">
    <source>
        <dbReference type="Pfam" id="PF05726"/>
    </source>
</evidence>
<dbReference type="PIRSF" id="PIRSF006232">
    <property type="entry name" value="Pirin"/>
    <property type="match status" value="1"/>
</dbReference>
<dbReference type="AlphaFoldDB" id="T1B7W3"/>
<feature type="domain" description="Pirin N-terminal" evidence="2">
    <location>
        <begin position="28"/>
        <end position="128"/>
    </location>
</feature>
<dbReference type="Pfam" id="PF02678">
    <property type="entry name" value="Pirin"/>
    <property type="match status" value="1"/>
</dbReference>
<sequence>MENAMNTVSSRGVARLVRGMPTSDGAGVKLTRVIGQPQLPDLDPFLMLDEFGTDNPGDYIAGFPDHPHRGFETVTYMLDGRMRHRDNHGHEGVLAPGGVQWMTAGRGIVHSEMPEQQSGRMRGFQLWINLPSREKMTAPKYQEFPAQDIPQVDSQGVRVKVIAGTVEGLTGPIAQPATDPTYLDIELSPGQRFAHALPAGHAAFVYVYEGEARIGEGDAATTTRTHELAVLTDGGAIRLEGRGDSPTRAIVVAGRPLREPVAKYGPFVMNTREELMQAFEDFQNGRF</sequence>
<dbReference type="InterPro" id="IPR014710">
    <property type="entry name" value="RmlC-like_jellyroll"/>
</dbReference>
<dbReference type="CDD" id="cd02909">
    <property type="entry name" value="cupin_pirin_N"/>
    <property type="match status" value="1"/>
</dbReference>
<organism evidence="4">
    <name type="scientific">mine drainage metagenome</name>
    <dbReference type="NCBI Taxonomy" id="410659"/>
    <lineage>
        <taxon>unclassified sequences</taxon>
        <taxon>metagenomes</taxon>
        <taxon>ecological metagenomes</taxon>
    </lineage>
</organism>
<dbReference type="InterPro" id="IPR011051">
    <property type="entry name" value="RmlC_Cupin_sf"/>
</dbReference>
<dbReference type="PANTHER" id="PTHR13903">
    <property type="entry name" value="PIRIN-RELATED"/>
    <property type="match status" value="1"/>
</dbReference>